<accession>A0A165MIC8</accession>
<comment type="caution">
    <text evidence="1">The sequence shown here is derived from an EMBL/GenBank/DDBJ whole genome shotgun (WGS) entry which is preliminary data.</text>
</comment>
<evidence type="ECO:0008006" key="3">
    <source>
        <dbReference type="Google" id="ProtNLM"/>
    </source>
</evidence>
<protein>
    <recommendedName>
        <fullName evidence="3">DNA repair photolyase</fullName>
    </recommendedName>
</protein>
<reference evidence="1 2" key="1">
    <citation type="submission" date="2016-03" db="EMBL/GenBank/DDBJ databases">
        <title>Speciation and ecological success in dimly lit waters: horizontal gene transfer in a green sulfur bacteria bloom unveiled by metagenomic assembly.</title>
        <authorList>
            <person name="Llorens-Mares T."/>
            <person name="Liu Z."/>
            <person name="Allen L.Z."/>
            <person name="Rusch D.B."/>
            <person name="Craig M.T."/>
            <person name="Dupont C.L."/>
            <person name="Bryant D.A."/>
            <person name="Casamayor E.O."/>
        </authorList>
    </citation>
    <scope>NUCLEOTIDE SEQUENCE [LARGE SCALE GENOMIC DNA]</scope>
    <source>
        <strain evidence="1">CIII</strain>
    </source>
</reference>
<dbReference type="Pfam" id="PF08902">
    <property type="entry name" value="DUF1848"/>
    <property type="match status" value="1"/>
</dbReference>
<dbReference type="Proteomes" id="UP000076481">
    <property type="component" value="Unassembled WGS sequence"/>
</dbReference>
<evidence type="ECO:0000313" key="1">
    <source>
        <dbReference type="EMBL" id="KZK75280.1"/>
    </source>
</evidence>
<dbReference type="RefSeq" id="WP_303680629.1">
    <property type="nucleotide sequence ID" value="NZ_LVWG01000003.1"/>
</dbReference>
<evidence type="ECO:0000313" key="2">
    <source>
        <dbReference type="Proteomes" id="UP000076481"/>
    </source>
</evidence>
<sequence>MIISASRRTDIPACHGEWFMECLRAGEVLVPNPMRPSQVSRIALNPDALEGIVFWTKDPGPFMPFLPELDRMGYPYYFLFTLTPYGTDIEPCLPPKPLLVDRFRCLSEHLGPERVIWRYDPVILTARMDVQWHLESFAHFARELSGYTRHAIISFVDRYRKTQRAMQALGTLELDAAAMEAVAGGCARIAAECGMELSACAEALDLSQAGVRPSSCVDRDLLLRISGRAQLDLGLGRNREGGRKKDPGQRHQCGCAPSRDIGTYGTCSHRCLYCYAS</sequence>
<gene>
    <name evidence="1" type="ORF">A3K90_05765</name>
</gene>
<dbReference type="InterPro" id="IPR014998">
    <property type="entry name" value="DUF1848"/>
</dbReference>
<proteinExistence type="predicted"/>
<dbReference type="EMBL" id="LVWG01000003">
    <property type="protein sequence ID" value="KZK75280.1"/>
    <property type="molecule type" value="Genomic_DNA"/>
</dbReference>
<dbReference type="AlphaFoldDB" id="A0A165MIC8"/>
<organism evidence="1 2">
    <name type="scientific">Pelodictyon luteolum</name>
    <dbReference type="NCBI Taxonomy" id="1100"/>
    <lineage>
        <taxon>Bacteria</taxon>
        <taxon>Pseudomonadati</taxon>
        <taxon>Chlorobiota</taxon>
        <taxon>Chlorobiia</taxon>
        <taxon>Chlorobiales</taxon>
        <taxon>Chlorobiaceae</taxon>
        <taxon>Chlorobium/Pelodictyon group</taxon>
        <taxon>Pelodictyon</taxon>
    </lineage>
</organism>
<name>A0A165MIC8_PELLU</name>